<dbReference type="InterPro" id="IPR032675">
    <property type="entry name" value="LRR_dom_sf"/>
</dbReference>
<dbReference type="AlphaFoldDB" id="A0A9R1BH90"/>
<organism evidence="12 13">
    <name type="scientific">Triticum turgidum subsp. durum</name>
    <name type="common">Durum wheat</name>
    <name type="synonym">Triticum durum</name>
    <dbReference type="NCBI Taxonomy" id="4567"/>
    <lineage>
        <taxon>Eukaryota</taxon>
        <taxon>Viridiplantae</taxon>
        <taxon>Streptophyta</taxon>
        <taxon>Embryophyta</taxon>
        <taxon>Tracheophyta</taxon>
        <taxon>Spermatophyta</taxon>
        <taxon>Magnoliopsida</taxon>
        <taxon>Liliopsida</taxon>
        <taxon>Poales</taxon>
        <taxon>Poaceae</taxon>
        <taxon>BOP clade</taxon>
        <taxon>Pooideae</taxon>
        <taxon>Triticodae</taxon>
        <taxon>Triticeae</taxon>
        <taxon>Triticinae</taxon>
        <taxon>Triticum</taxon>
    </lineage>
</organism>
<dbReference type="SUPFAM" id="SSF52058">
    <property type="entry name" value="L domain-like"/>
    <property type="match status" value="1"/>
</dbReference>
<dbReference type="PANTHER" id="PTHR23155:SF1227">
    <property type="entry name" value="OS11G0462500 PROTEIN"/>
    <property type="match status" value="1"/>
</dbReference>
<dbReference type="Gene3D" id="1.10.8.430">
    <property type="entry name" value="Helical domain of apoptotic protease-activating factors"/>
    <property type="match status" value="1"/>
</dbReference>
<keyword evidence="2" id="KW-0433">Leucine-rich repeat</keyword>
<dbReference type="SUPFAM" id="SSF52540">
    <property type="entry name" value="P-loop containing nucleoside triphosphate hydrolases"/>
    <property type="match status" value="1"/>
</dbReference>
<reference evidence="12 13" key="1">
    <citation type="submission" date="2017-09" db="EMBL/GenBank/DDBJ databases">
        <authorList>
            <consortium name="International Durum Wheat Genome Sequencing Consortium (IDWGSC)"/>
            <person name="Milanesi L."/>
        </authorList>
    </citation>
    <scope>NUCLEOTIDE SEQUENCE [LARGE SCALE GENOMIC DNA]</scope>
    <source>
        <strain evidence="13">cv. Svevo</strain>
    </source>
</reference>
<dbReference type="Pfam" id="PF00931">
    <property type="entry name" value="NB-ARC"/>
    <property type="match status" value="1"/>
</dbReference>
<dbReference type="OMA" id="FQPSMEA"/>
<evidence type="ECO:0000259" key="10">
    <source>
        <dbReference type="Pfam" id="PF23559"/>
    </source>
</evidence>
<dbReference type="Gramene" id="TRITD7Av1G004380.9">
    <property type="protein sequence ID" value="TRITD7Av1G004380.9"/>
    <property type="gene ID" value="TRITD7Av1G004380"/>
</dbReference>
<evidence type="ECO:0000256" key="2">
    <source>
        <dbReference type="ARBA" id="ARBA00022614"/>
    </source>
</evidence>
<dbReference type="PRINTS" id="PR00364">
    <property type="entry name" value="DISEASERSIST"/>
</dbReference>
<dbReference type="Gene3D" id="3.40.50.300">
    <property type="entry name" value="P-loop containing nucleotide triphosphate hydrolases"/>
    <property type="match status" value="1"/>
</dbReference>
<dbReference type="InterPro" id="IPR036388">
    <property type="entry name" value="WH-like_DNA-bd_sf"/>
</dbReference>
<keyword evidence="5" id="KW-0611">Plant defense</keyword>
<name>A0A9R1BH90_TRITD</name>
<dbReference type="Gene3D" id="3.80.10.10">
    <property type="entry name" value="Ribonuclease Inhibitor"/>
    <property type="match status" value="1"/>
</dbReference>
<dbReference type="CDD" id="cd14798">
    <property type="entry name" value="RX-CC_like"/>
    <property type="match status" value="1"/>
</dbReference>
<dbReference type="InterPro" id="IPR042197">
    <property type="entry name" value="Apaf_helical"/>
</dbReference>
<dbReference type="Pfam" id="PF23559">
    <property type="entry name" value="WHD_DRP"/>
    <property type="match status" value="1"/>
</dbReference>
<dbReference type="InterPro" id="IPR038005">
    <property type="entry name" value="RX-like_CC"/>
</dbReference>
<evidence type="ECO:0000313" key="12">
    <source>
        <dbReference type="EMBL" id="VAI68557.1"/>
    </source>
</evidence>
<feature type="domain" description="Disease resistance N-terminal" evidence="9">
    <location>
        <begin position="30"/>
        <end position="113"/>
    </location>
</feature>
<dbReference type="Gene3D" id="1.20.5.4130">
    <property type="match status" value="1"/>
</dbReference>
<dbReference type="Pfam" id="PF18052">
    <property type="entry name" value="Rx_N"/>
    <property type="match status" value="1"/>
</dbReference>
<dbReference type="PANTHER" id="PTHR23155">
    <property type="entry name" value="DISEASE RESISTANCE PROTEIN RP"/>
    <property type="match status" value="1"/>
</dbReference>
<feature type="domain" description="NB-ARC" evidence="8">
    <location>
        <begin position="206"/>
        <end position="364"/>
    </location>
</feature>
<evidence type="ECO:0000256" key="4">
    <source>
        <dbReference type="ARBA" id="ARBA00022741"/>
    </source>
</evidence>
<comment type="similarity">
    <text evidence="1">Belongs to the disease resistance NB-LRR family.</text>
</comment>
<dbReference type="Proteomes" id="UP000324705">
    <property type="component" value="Chromosome 7A"/>
</dbReference>
<evidence type="ECO:0000259" key="8">
    <source>
        <dbReference type="Pfam" id="PF00931"/>
    </source>
</evidence>
<dbReference type="Gene3D" id="1.10.10.10">
    <property type="entry name" value="Winged helix-like DNA-binding domain superfamily/Winged helix DNA-binding domain"/>
    <property type="match status" value="1"/>
</dbReference>
<dbReference type="InterPro" id="IPR041118">
    <property type="entry name" value="Rx_N"/>
</dbReference>
<protein>
    <submittedName>
        <fullName evidence="12">Uncharacterized protein</fullName>
    </submittedName>
</protein>
<dbReference type="EMBL" id="LT934123">
    <property type="protein sequence ID" value="VAI68557.1"/>
    <property type="molecule type" value="Genomic_DNA"/>
</dbReference>
<feature type="domain" description="Disease resistance R13L4/SHOC-2-like LRR" evidence="11">
    <location>
        <begin position="572"/>
        <end position="953"/>
    </location>
</feature>
<evidence type="ECO:0000259" key="9">
    <source>
        <dbReference type="Pfam" id="PF18052"/>
    </source>
</evidence>
<dbReference type="InterPro" id="IPR055414">
    <property type="entry name" value="LRR_R13L4/SHOC2-like"/>
</dbReference>
<keyword evidence="3" id="KW-0677">Repeat</keyword>
<keyword evidence="6" id="KW-0175">Coiled coil</keyword>
<evidence type="ECO:0000256" key="1">
    <source>
        <dbReference type="ARBA" id="ARBA00008894"/>
    </source>
</evidence>
<dbReference type="InterPro" id="IPR002182">
    <property type="entry name" value="NB-ARC"/>
</dbReference>
<keyword evidence="13" id="KW-1185">Reference proteome</keyword>
<evidence type="ECO:0000259" key="11">
    <source>
        <dbReference type="Pfam" id="PF23598"/>
    </source>
</evidence>
<evidence type="ECO:0000313" key="13">
    <source>
        <dbReference type="Proteomes" id="UP000324705"/>
    </source>
</evidence>
<feature type="domain" description="Disease resistance protein winged helix" evidence="10">
    <location>
        <begin position="453"/>
        <end position="527"/>
    </location>
</feature>
<keyword evidence="4" id="KW-0547">Nucleotide-binding</keyword>
<evidence type="ECO:0000256" key="6">
    <source>
        <dbReference type="ARBA" id="ARBA00023054"/>
    </source>
</evidence>
<dbReference type="GO" id="GO:0098542">
    <property type="term" value="P:defense response to other organism"/>
    <property type="evidence" value="ECO:0007669"/>
    <property type="project" value="TreeGrafter"/>
</dbReference>
<proteinExistence type="inferred from homology"/>
<feature type="region of interest" description="Disordered" evidence="7">
    <location>
        <begin position="1095"/>
        <end position="1116"/>
    </location>
</feature>
<dbReference type="InterPro" id="IPR044974">
    <property type="entry name" value="Disease_R_plants"/>
</dbReference>
<sequence length="1116" mass="124960">MCRPRLFSLSTKLHDLIFQPSMEAAAATAFVGRIAPKLLEFLAANHKLRQNLEHDITYIQREFALISAAIQQDDDCRWRSGDHVKRAWIQIIRDLAHAIEDCIDRFMHRVTISGASTWIRQAVHRVQTVTVRKEFAKAIRELKKISQESSKLRETYYSANIGAGTSSSSVASSVMACETATQMVIDDTLSAGQPVGMDAPWEELLELIQQQQQQLKVISIVGFDGIGKTLLARCVYDTIENQYEARAWVSAAEQGVPTNVIKEILQQFAIPTNGGGNLSKLCAILRLYLGTKRFFIVIDDMRTEFWHDIKDAFVGLSGRVLVTTAIHSVANACSSSAAHDHVYAMKTLADEHSRLLFFKEAFQDDNPPIDKEDQLGSEALKKCDGLPLALVTTARYLQSTGNPTHGNWATLCHNLGAHLETKEMLARMKRVLVHSYTSLVKHDVKTCLLYLGIYRSGRTVRRGSLIRKWCAEGFIQGDYMCNALDAAKANFKELLNRSIIKHTDASSKNNKDQVKTYHTHGMMLEFILHMSKCDNFITLLYDQMAPPPPPSKIRWLSLHDASARVVNDLSLVRSLTVFGKAHDSVLDFSKYELLRVLDLEECSNHLEDKHLREICSNLLLLRYLSLGAAHKVAVLPKEIKKLQLLETLDVRKTKIEVLPTQVMELPCLIHLFGKFKLQQGVGGRKMHKLQIWFSENSKLETVAGFVVDSNKSQGFAQFMEHMKHLTKVKIWCEQSSNNSRDPTASGSSSNTNNYTHVSKAIKGFIKRSTDVKKAHSLSLHCNDKWFQDLLVNLSLEKEEASSCYLSSLKLQGGNICSLPPFVTMLGGLTKLCLSSPHHQLGGDILVALSRVRCLAYLKMIASQLDNLVIVEGALGNLRQLCIVVEVMTELEVQEGALPLLESLQLLCKDLNGFCSKMIQSLRRIKEVTLHDGVNGETKQKWKEAAKKHPRRPNLLFVKTAEDADMGSEPADNSESPVAQTTATTVSVITTQDAISTGQSVQVDGADLQQGDEKEHAYKIDILEDFASKTCLDPPMNTESFEQGMEGMVGLEDERMEDVTHSTDQADQNVVLSVVGENRRKRARLDIGEDNSMDKVVDRVKRKKPEKRCLQNKQRLG</sequence>
<dbReference type="InterPro" id="IPR027417">
    <property type="entry name" value="P-loop_NTPase"/>
</dbReference>
<evidence type="ECO:0000256" key="3">
    <source>
        <dbReference type="ARBA" id="ARBA00022737"/>
    </source>
</evidence>
<accession>A0A9R1BH90</accession>
<dbReference type="Pfam" id="PF23598">
    <property type="entry name" value="LRR_14"/>
    <property type="match status" value="1"/>
</dbReference>
<dbReference type="InterPro" id="IPR058922">
    <property type="entry name" value="WHD_DRP"/>
</dbReference>
<evidence type="ECO:0000256" key="5">
    <source>
        <dbReference type="ARBA" id="ARBA00022821"/>
    </source>
</evidence>
<evidence type="ECO:0000256" key="7">
    <source>
        <dbReference type="SAM" id="MobiDB-lite"/>
    </source>
</evidence>
<dbReference type="GO" id="GO:0043531">
    <property type="term" value="F:ADP binding"/>
    <property type="evidence" value="ECO:0007669"/>
    <property type="project" value="InterPro"/>
</dbReference>
<gene>
    <name evidence="12" type="ORF">TRITD_7Av1G004380</name>
</gene>